<evidence type="ECO:0000313" key="1">
    <source>
        <dbReference type="EMBL" id="ABB27640.1"/>
    </source>
</evidence>
<dbReference type="AlphaFoldDB" id="Q3ATN5"/>
<dbReference type="OrthoDB" id="598085at2"/>
<gene>
    <name evidence="1" type="ordered locus">Cag_0367</name>
</gene>
<organism evidence="1">
    <name type="scientific">Chlorobium chlorochromatii (strain CaD3)</name>
    <dbReference type="NCBI Taxonomy" id="340177"/>
    <lineage>
        <taxon>Bacteria</taxon>
        <taxon>Pseudomonadati</taxon>
        <taxon>Chlorobiota</taxon>
        <taxon>Chlorobiia</taxon>
        <taxon>Chlorobiales</taxon>
        <taxon>Chlorobiaceae</taxon>
        <taxon>Chlorobium/Pelodictyon group</taxon>
        <taxon>Chlorobium</taxon>
    </lineage>
</organism>
<dbReference type="KEGG" id="cch:Cag_0367"/>
<accession>Q3ATN5</accession>
<reference evidence="1" key="1">
    <citation type="submission" date="2005-08" db="EMBL/GenBank/DDBJ databases">
        <title>Complete sequence of Chlorobium chlorochromatii CaD3.</title>
        <authorList>
            <person name="Copeland A."/>
            <person name="Lucas S."/>
            <person name="Lapidus A."/>
            <person name="Barry K."/>
            <person name="Detter J.C."/>
            <person name="Glavina T."/>
            <person name="Hammon N."/>
            <person name="Israni S."/>
            <person name="Pitluck S."/>
            <person name="Bryant D."/>
            <person name="Schmutz J."/>
            <person name="Larimer F."/>
            <person name="Land M."/>
            <person name="Kyrpides N."/>
            <person name="Ivanova N."/>
            <person name="Richardson P."/>
        </authorList>
    </citation>
    <scope>NUCLEOTIDE SEQUENCE [LARGE SCALE GENOMIC DNA]</scope>
    <source>
        <strain evidence="1">CaD3</strain>
    </source>
</reference>
<dbReference type="HOGENOM" id="CLU_2449246_0_0_10"/>
<dbReference type="eggNOG" id="ENOG5033B5F">
    <property type="taxonomic scope" value="Bacteria"/>
</dbReference>
<protein>
    <submittedName>
        <fullName evidence="1">Uncharacterized protein</fullName>
    </submittedName>
</protein>
<proteinExistence type="predicted"/>
<dbReference type="STRING" id="340177.Cag_0367"/>
<dbReference type="EMBL" id="CP000108">
    <property type="protein sequence ID" value="ABB27640.1"/>
    <property type="molecule type" value="Genomic_DNA"/>
</dbReference>
<sequence>MSWGVEDPQKRKDIRELMDIASKIVQENPNHVNEVKKSHNNCWMEQIYLIQRCDFCDLAPDCPTREEKEWQEYIKANNIMVIKDSFPTNPQ</sequence>
<name>Q3ATN5_CHLCH</name>